<dbReference type="EMBL" id="MVBN01000011">
    <property type="protein sequence ID" value="OOK65175.1"/>
    <property type="molecule type" value="Genomic_DNA"/>
</dbReference>
<dbReference type="AlphaFoldDB" id="A0A1V3WE30"/>
<organism evidence="2 3">
    <name type="scientific">Mycobacterium kansasii</name>
    <dbReference type="NCBI Taxonomy" id="1768"/>
    <lineage>
        <taxon>Bacteria</taxon>
        <taxon>Bacillati</taxon>
        <taxon>Actinomycetota</taxon>
        <taxon>Actinomycetes</taxon>
        <taxon>Mycobacteriales</taxon>
        <taxon>Mycobacteriaceae</taxon>
        <taxon>Mycobacterium</taxon>
    </lineage>
</organism>
<accession>A0A1V3WE30</accession>
<evidence type="ECO:0000313" key="2">
    <source>
        <dbReference type="EMBL" id="OOK65175.1"/>
    </source>
</evidence>
<proteinExistence type="predicted"/>
<feature type="compositionally biased region" description="Basic residues" evidence="1">
    <location>
        <begin position="125"/>
        <end position="139"/>
    </location>
</feature>
<reference evidence="2 3" key="1">
    <citation type="submission" date="2017-02" db="EMBL/GenBank/DDBJ databases">
        <title>Complete genome sequences of Mycobacterium kansasii strains isolated from rhesus macaques.</title>
        <authorList>
            <person name="Panda A."/>
            <person name="Nagaraj S."/>
            <person name="Zhao X."/>
            <person name="Tettelin H."/>
            <person name="Detolla L.J."/>
        </authorList>
    </citation>
    <scope>NUCLEOTIDE SEQUENCE [LARGE SCALE GENOMIC DNA]</scope>
    <source>
        <strain evidence="2 3">11-3469</strain>
    </source>
</reference>
<evidence type="ECO:0000256" key="1">
    <source>
        <dbReference type="SAM" id="MobiDB-lite"/>
    </source>
</evidence>
<gene>
    <name evidence="2" type="ORF">BZL29_7891</name>
</gene>
<sequence length="139" mass="15073">MALFRHFATRTRIKRASAQALAQPLFSTPARTRGMPIAPAAIAAPSTPPGADVAQPQCSPPAPTLKPSDELVFGDHVSGTVDSSMPIEPGHSHRSAIGPAHSERSSIAAQWRVPECPDWPLTRSAQRRRRRRRRRMGAA</sequence>
<name>A0A1V3WE30_MYCKA</name>
<dbReference type="Proteomes" id="UP000188532">
    <property type="component" value="Unassembled WGS sequence"/>
</dbReference>
<comment type="caution">
    <text evidence="2">The sequence shown here is derived from an EMBL/GenBank/DDBJ whole genome shotgun (WGS) entry which is preliminary data.</text>
</comment>
<evidence type="ECO:0000313" key="3">
    <source>
        <dbReference type="Proteomes" id="UP000188532"/>
    </source>
</evidence>
<feature type="region of interest" description="Disordered" evidence="1">
    <location>
        <begin position="40"/>
        <end position="139"/>
    </location>
</feature>
<protein>
    <submittedName>
        <fullName evidence="2">Uncharacterized protein</fullName>
    </submittedName>
</protein>